<reference evidence="2 3" key="1">
    <citation type="submission" date="2022-07" db="EMBL/GenBank/DDBJ databases">
        <title>Genome-wide signatures of adaptation to extreme environments.</title>
        <authorList>
            <person name="Cho C.H."/>
            <person name="Yoon H.S."/>
        </authorList>
    </citation>
    <scope>NUCLEOTIDE SEQUENCE [LARGE SCALE GENOMIC DNA]</scope>
    <source>
        <strain evidence="2 3">DBV 063 E5</strain>
    </source>
</reference>
<dbReference type="InterPro" id="IPR009286">
    <property type="entry name" value="Ins_P5_2-kin"/>
</dbReference>
<keyword evidence="1" id="KW-0547">Nucleotide-binding</keyword>
<dbReference type="Pfam" id="PF06090">
    <property type="entry name" value="Ins_P5_2-kin"/>
    <property type="match status" value="1"/>
</dbReference>
<comment type="function">
    <text evidence="1">Phosphorylates Ins(1,3,4,5,6)P5 at position 2 to form Ins(1,2,3,4,5,6)P6 (InsP6 or phytate).</text>
</comment>
<dbReference type="GO" id="GO:0035299">
    <property type="term" value="F:inositol-1,3,4,5,6-pentakisphosphate 2-kinase activity"/>
    <property type="evidence" value="ECO:0007669"/>
    <property type="project" value="UniProtKB-EC"/>
</dbReference>
<evidence type="ECO:0000313" key="3">
    <source>
        <dbReference type="Proteomes" id="UP001301350"/>
    </source>
</evidence>
<evidence type="ECO:0000313" key="2">
    <source>
        <dbReference type="EMBL" id="KAK4538692.1"/>
    </source>
</evidence>
<keyword evidence="1" id="KW-0067">ATP-binding</keyword>
<evidence type="ECO:0000256" key="1">
    <source>
        <dbReference type="RuleBase" id="RU364126"/>
    </source>
</evidence>
<protein>
    <recommendedName>
        <fullName evidence="1">Inositol-pentakisphosphate 2-kinase</fullName>
        <ecNumber evidence="1">2.7.1.158</ecNumber>
    </recommendedName>
</protein>
<dbReference type="EC" id="2.7.1.158" evidence="1"/>
<dbReference type="AlphaFoldDB" id="A0AAV9J290"/>
<proteinExistence type="predicted"/>
<comment type="domain">
    <text evidence="1">The EXKPK motif is conserved in inositol-pentakisphosphate 2-kinases of both family 1 and 2.</text>
</comment>
<gene>
    <name evidence="2" type="ORF">CDCA_CDCA19G4717</name>
</gene>
<accession>A0AAV9J290</accession>
<name>A0AAV9J290_CYACA</name>
<keyword evidence="1" id="KW-0418">Kinase</keyword>
<dbReference type="Proteomes" id="UP001301350">
    <property type="component" value="Unassembled WGS sequence"/>
</dbReference>
<organism evidence="2 3">
    <name type="scientific">Cyanidium caldarium</name>
    <name type="common">Red alga</name>
    <dbReference type="NCBI Taxonomy" id="2771"/>
    <lineage>
        <taxon>Eukaryota</taxon>
        <taxon>Rhodophyta</taxon>
        <taxon>Bangiophyceae</taxon>
        <taxon>Cyanidiales</taxon>
        <taxon>Cyanidiaceae</taxon>
        <taxon>Cyanidium</taxon>
    </lineage>
</organism>
<comment type="catalytic activity">
    <reaction evidence="1">
        <text>1D-myo-inositol 1,3,4,5,6-pentakisphosphate + ATP = 1D-myo-inositol hexakisphosphate + ADP + H(+)</text>
        <dbReference type="Rhea" id="RHEA:20313"/>
        <dbReference type="ChEBI" id="CHEBI:15378"/>
        <dbReference type="ChEBI" id="CHEBI:30616"/>
        <dbReference type="ChEBI" id="CHEBI:57733"/>
        <dbReference type="ChEBI" id="CHEBI:58130"/>
        <dbReference type="ChEBI" id="CHEBI:456216"/>
        <dbReference type="EC" id="2.7.1.158"/>
    </reaction>
</comment>
<keyword evidence="1" id="KW-0808">Transferase</keyword>
<sequence>MLLSSATNGDWTCIGNGASASVWRWNGRPGSVLRLRQTRPLDDETVREAVSRIMSPVAVRRQRVHAFGEWLPDMTLSPPPADHVDRGDLENFWFSMELKPKRWDQYVRDGYRAADLLSGQEEACERALMALLRSPGKNLRFWFRDKGPQRVMLRPADATNSIHRPGSRSWVRRLAQAIDRSRALAVVRRVQGWHDCRHESVLALLQARLDAVLSKERQTLSTADADQQWTRVLVARQAEAAAAAWLAAECVVAPASAHLDPDAAVWGRYSAAAIANDCSVMFRLDRRLRVMDACVVDLDLKPLTWERVARRARKYPSLTLLTELAVVADEPENGREWSDVQKRVDAEPNGAHLG</sequence>
<dbReference type="EMBL" id="JANCYW010000019">
    <property type="protein sequence ID" value="KAK4538692.1"/>
    <property type="molecule type" value="Genomic_DNA"/>
</dbReference>
<keyword evidence="3" id="KW-1185">Reference proteome</keyword>
<dbReference type="GO" id="GO:0005524">
    <property type="term" value="F:ATP binding"/>
    <property type="evidence" value="ECO:0007669"/>
    <property type="project" value="UniProtKB-KW"/>
</dbReference>
<comment type="caution">
    <text evidence="2">The sequence shown here is derived from an EMBL/GenBank/DDBJ whole genome shotgun (WGS) entry which is preliminary data.</text>
</comment>